<proteinExistence type="inferred from homology"/>
<keyword evidence="3" id="KW-1133">Transmembrane helix</keyword>
<dbReference type="HOGENOM" id="CLU_016455_2_2_9"/>
<name>R2Y120_9ENTE</name>
<organism evidence="5 7">
    <name type="scientific">Enterococcus gilvus ATCC BAA-350</name>
    <dbReference type="NCBI Taxonomy" id="1158614"/>
    <lineage>
        <taxon>Bacteria</taxon>
        <taxon>Bacillati</taxon>
        <taxon>Bacillota</taxon>
        <taxon>Bacilli</taxon>
        <taxon>Lactobacillales</taxon>
        <taxon>Enterococcaceae</taxon>
        <taxon>Enterococcus</taxon>
    </lineage>
</organism>
<dbReference type="Proteomes" id="UP000014160">
    <property type="component" value="Unassembled WGS sequence"/>
</dbReference>
<gene>
    <name evidence="6" type="ORF">I592_02088</name>
    <name evidence="5" type="ORF">UKC_01879</name>
</gene>
<evidence type="ECO:0000313" key="5">
    <source>
        <dbReference type="EMBL" id="EOI55982.1"/>
    </source>
</evidence>
<keyword evidence="3" id="KW-0812">Transmembrane</keyword>
<accession>R2Y120</accession>
<evidence type="ECO:0000259" key="4">
    <source>
        <dbReference type="Pfam" id="PF03816"/>
    </source>
</evidence>
<dbReference type="InterPro" id="IPR050922">
    <property type="entry name" value="LytR/CpsA/Psr_CW_biosynth"/>
</dbReference>
<dbReference type="InterPro" id="IPR004474">
    <property type="entry name" value="LytR_CpsA_psr"/>
</dbReference>
<protein>
    <recommendedName>
        <fullName evidence="4">Cell envelope-related transcriptional attenuator domain-containing protein</fullName>
    </recommendedName>
</protein>
<dbReference type="NCBIfam" id="TIGR00350">
    <property type="entry name" value="lytR_cpsA_psr"/>
    <property type="match status" value="1"/>
</dbReference>
<comment type="similarity">
    <text evidence="1">Belongs to the LytR/CpsA/Psr (LCP) family.</text>
</comment>
<dbReference type="GeneID" id="301214774"/>
<evidence type="ECO:0000256" key="1">
    <source>
        <dbReference type="ARBA" id="ARBA00006068"/>
    </source>
</evidence>
<evidence type="ECO:0000313" key="6">
    <source>
        <dbReference type="EMBL" id="EOW82768.1"/>
    </source>
</evidence>
<evidence type="ECO:0000256" key="3">
    <source>
        <dbReference type="SAM" id="Phobius"/>
    </source>
</evidence>
<dbReference type="Pfam" id="PF03816">
    <property type="entry name" value="LytR_cpsA_psr"/>
    <property type="match status" value="1"/>
</dbReference>
<sequence>MSRGKKIFIGLLVLLNLFIGGITYYAVQVTNDASKMVDNIRQTVKRTSLKRKDGEQPNIDNAEPFSILLAGVDTGDLGRSDQGRSDSMMVVTINPKQKKSTIVSLDRDILANIVGYGTDDKLNHAYAFGGVKMSMDTIETLLDIPIDHYVSINMRGLKDLIDAVGGVEVNNKIDFTLDGIHVPKGKQKLNGETGLAYARMRYEDPEGDVGRQRRQREVVTKILRKAMSINGVGNYKKILKAVEKNMKTDLSWDDMMDIGTNYLPAFDTIKQKQLVGKSQMIDEIYYQILGTRELLDIQNVLKKQLGKPTAETLPNLKEQNADSLFYDDSDGKASEDTSQFAPGYDNPNNYDTSGVYGDSSNTGNGYPQQNDGSIQNNPGNTDQNQNDQGYIDPNQGYGGATDPNAAQQSDAYGQPAAGY</sequence>
<comment type="caution">
    <text evidence="5">The sequence shown here is derived from an EMBL/GenBank/DDBJ whole genome shotgun (WGS) entry which is preliminary data.</text>
</comment>
<feature type="domain" description="Cell envelope-related transcriptional attenuator" evidence="4">
    <location>
        <begin position="84"/>
        <end position="226"/>
    </location>
</feature>
<feature type="compositionally biased region" description="Polar residues" evidence="2">
    <location>
        <begin position="336"/>
        <end position="388"/>
    </location>
</feature>
<dbReference type="OrthoDB" id="27330at2"/>
<dbReference type="PANTHER" id="PTHR33392">
    <property type="entry name" value="POLYISOPRENYL-TEICHOIC ACID--PEPTIDOGLYCAN TEICHOIC ACID TRANSFERASE TAGU"/>
    <property type="match status" value="1"/>
</dbReference>
<dbReference type="AlphaFoldDB" id="R2Y120"/>
<feature type="transmembrane region" description="Helical" evidence="3">
    <location>
        <begin position="7"/>
        <end position="27"/>
    </location>
</feature>
<keyword evidence="3" id="KW-0472">Membrane</keyword>
<dbReference type="Proteomes" id="UP000013750">
    <property type="component" value="Unassembled WGS sequence"/>
</dbReference>
<dbReference type="Gene3D" id="3.40.630.190">
    <property type="entry name" value="LCP protein"/>
    <property type="match status" value="1"/>
</dbReference>
<dbReference type="PATRIC" id="fig|1158614.3.peg.1889"/>
<reference evidence="5 7" key="1">
    <citation type="submission" date="2013-02" db="EMBL/GenBank/DDBJ databases">
        <title>The Genome Sequence of Enterococcus gilvus ATCC BAA-350.</title>
        <authorList>
            <consortium name="The Broad Institute Genome Sequencing Platform"/>
            <consortium name="The Broad Institute Genome Sequencing Center for Infectious Disease"/>
            <person name="Earl A.M."/>
            <person name="Gilmore M.S."/>
            <person name="Lebreton F."/>
            <person name="Walker B."/>
            <person name="Young S.K."/>
            <person name="Zeng Q."/>
            <person name="Gargeya S."/>
            <person name="Fitzgerald M."/>
            <person name="Haas B."/>
            <person name="Abouelleil A."/>
            <person name="Alvarado L."/>
            <person name="Arachchi H.M."/>
            <person name="Berlin A.M."/>
            <person name="Chapman S.B."/>
            <person name="Dewar J."/>
            <person name="Goldberg J."/>
            <person name="Griggs A."/>
            <person name="Gujja S."/>
            <person name="Hansen M."/>
            <person name="Howarth C."/>
            <person name="Imamovic A."/>
            <person name="Larimer J."/>
            <person name="McCowan C."/>
            <person name="Murphy C."/>
            <person name="Neiman D."/>
            <person name="Pearson M."/>
            <person name="Priest M."/>
            <person name="Roberts A."/>
            <person name="Saif S."/>
            <person name="Shea T."/>
            <person name="Sisk P."/>
            <person name="Sykes S."/>
            <person name="Wortman J."/>
            <person name="Nusbaum C."/>
            <person name="Birren B."/>
        </authorList>
    </citation>
    <scope>NUCLEOTIDE SEQUENCE [LARGE SCALE GENOMIC DNA]</scope>
    <source>
        <strain evidence="5 7">ATCC BAA-350</strain>
    </source>
</reference>
<evidence type="ECO:0000313" key="8">
    <source>
        <dbReference type="Proteomes" id="UP000014160"/>
    </source>
</evidence>
<dbReference type="PANTHER" id="PTHR33392:SF6">
    <property type="entry name" value="POLYISOPRENYL-TEICHOIC ACID--PEPTIDOGLYCAN TEICHOIC ACID TRANSFERASE TAGU"/>
    <property type="match status" value="1"/>
</dbReference>
<dbReference type="EMBL" id="ASWH01000001">
    <property type="protein sequence ID" value="EOW82768.1"/>
    <property type="molecule type" value="Genomic_DNA"/>
</dbReference>
<dbReference type="EMBL" id="AJDQ01000007">
    <property type="protein sequence ID" value="EOI55982.1"/>
    <property type="molecule type" value="Genomic_DNA"/>
</dbReference>
<dbReference type="eggNOG" id="COG1316">
    <property type="taxonomic scope" value="Bacteria"/>
</dbReference>
<feature type="region of interest" description="Disordered" evidence="2">
    <location>
        <begin position="312"/>
        <end position="419"/>
    </location>
</feature>
<reference evidence="6 8" key="2">
    <citation type="submission" date="2013-03" db="EMBL/GenBank/DDBJ databases">
        <title>The Genome Sequence of Enterococcus gilvus ATCC BAA-350 (PacBio/Illumina hybrid assembly).</title>
        <authorList>
            <consortium name="The Broad Institute Genomics Platform"/>
            <consortium name="The Broad Institute Genome Sequencing Center for Infectious Disease"/>
            <person name="Earl A."/>
            <person name="Russ C."/>
            <person name="Gilmore M."/>
            <person name="Surin D."/>
            <person name="Walker B."/>
            <person name="Young S."/>
            <person name="Zeng Q."/>
            <person name="Gargeya S."/>
            <person name="Fitzgerald M."/>
            <person name="Haas B."/>
            <person name="Abouelleil A."/>
            <person name="Allen A.W."/>
            <person name="Alvarado L."/>
            <person name="Arachchi H.M."/>
            <person name="Berlin A.M."/>
            <person name="Chapman S.B."/>
            <person name="Gainer-Dewar J."/>
            <person name="Goldberg J."/>
            <person name="Griggs A."/>
            <person name="Gujja S."/>
            <person name="Hansen M."/>
            <person name="Howarth C."/>
            <person name="Imamovic A."/>
            <person name="Ireland A."/>
            <person name="Larimer J."/>
            <person name="McCowan C."/>
            <person name="Murphy C."/>
            <person name="Pearson M."/>
            <person name="Poon T.W."/>
            <person name="Priest M."/>
            <person name="Roberts A."/>
            <person name="Saif S."/>
            <person name="Shea T."/>
            <person name="Sisk P."/>
            <person name="Sykes S."/>
            <person name="Wortman J."/>
            <person name="Nusbaum C."/>
            <person name="Birren B."/>
        </authorList>
    </citation>
    <scope>NUCLEOTIDE SEQUENCE [LARGE SCALE GENOMIC DNA]</scope>
    <source>
        <strain evidence="6 8">ATCC BAA-350</strain>
    </source>
</reference>
<evidence type="ECO:0000313" key="7">
    <source>
        <dbReference type="Proteomes" id="UP000013750"/>
    </source>
</evidence>
<keyword evidence="8" id="KW-1185">Reference proteome</keyword>
<dbReference type="RefSeq" id="WP_010780285.1">
    <property type="nucleotide sequence ID" value="NZ_ASWH01000001.1"/>
</dbReference>
<evidence type="ECO:0000256" key="2">
    <source>
        <dbReference type="SAM" id="MobiDB-lite"/>
    </source>
</evidence>